<evidence type="ECO:0000256" key="3">
    <source>
        <dbReference type="PROSITE-ProRule" id="PRU00175"/>
    </source>
</evidence>
<evidence type="ECO:0000259" key="6">
    <source>
        <dbReference type="PROSITE" id="PS50089"/>
    </source>
</evidence>
<name>A0A1Y1HTF2_KLENI</name>
<dbReference type="Pfam" id="PF13181">
    <property type="entry name" value="TPR_8"/>
    <property type="match status" value="1"/>
</dbReference>
<evidence type="ECO:0000256" key="5">
    <source>
        <dbReference type="SAM" id="MobiDB-lite"/>
    </source>
</evidence>
<dbReference type="AlphaFoldDB" id="A0A1Y1HTF2"/>
<dbReference type="Proteomes" id="UP000054558">
    <property type="component" value="Unassembled WGS sequence"/>
</dbReference>
<dbReference type="PANTHER" id="PTHR44858:SF1">
    <property type="entry name" value="UDP-N-ACETYLGLUCOSAMINE--PEPTIDE N-ACETYLGLUCOSAMINYLTRANSFERASE SPINDLY-RELATED"/>
    <property type="match status" value="1"/>
</dbReference>
<keyword evidence="2 4" id="KW-0802">TPR repeat</keyword>
<feature type="compositionally biased region" description="Basic and acidic residues" evidence="5">
    <location>
        <begin position="300"/>
        <end position="310"/>
    </location>
</feature>
<feature type="region of interest" description="Disordered" evidence="5">
    <location>
        <begin position="1"/>
        <end position="23"/>
    </location>
</feature>
<dbReference type="InterPro" id="IPR050498">
    <property type="entry name" value="Ycf3"/>
</dbReference>
<dbReference type="Pfam" id="PF13920">
    <property type="entry name" value="zf-C3HC4_3"/>
    <property type="match status" value="1"/>
</dbReference>
<keyword evidence="3" id="KW-0479">Metal-binding</keyword>
<dbReference type="PROSITE" id="PS50089">
    <property type="entry name" value="ZF_RING_2"/>
    <property type="match status" value="1"/>
</dbReference>
<keyword evidence="1" id="KW-0677">Repeat</keyword>
<proteinExistence type="predicted"/>
<evidence type="ECO:0000313" key="8">
    <source>
        <dbReference type="Proteomes" id="UP000054558"/>
    </source>
</evidence>
<dbReference type="InterPro" id="IPR013083">
    <property type="entry name" value="Znf_RING/FYVE/PHD"/>
</dbReference>
<evidence type="ECO:0000256" key="2">
    <source>
        <dbReference type="ARBA" id="ARBA00022803"/>
    </source>
</evidence>
<dbReference type="PROSITE" id="PS50005">
    <property type="entry name" value="TPR"/>
    <property type="match status" value="2"/>
</dbReference>
<feature type="repeat" description="TPR" evidence="4">
    <location>
        <begin position="103"/>
        <end position="136"/>
    </location>
</feature>
<gene>
    <name evidence="7" type="ORF">KFL_000940150</name>
</gene>
<evidence type="ECO:0000256" key="4">
    <source>
        <dbReference type="PROSITE-ProRule" id="PRU00339"/>
    </source>
</evidence>
<feature type="repeat" description="TPR" evidence="4">
    <location>
        <begin position="69"/>
        <end position="102"/>
    </location>
</feature>
<keyword evidence="8" id="KW-1185">Reference proteome</keyword>
<dbReference type="SUPFAM" id="SSF57850">
    <property type="entry name" value="RING/U-box"/>
    <property type="match status" value="1"/>
</dbReference>
<dbReference type="InterPro" id="IPR019734">
    <property type="entry name" value="TPR_rpt"/>
</dbReference>
<dbReference type="PROSITE" id="PS50293">
    <property type="entry name" value="TPR_REGION"/>
    <property type="match status" value="1"/>
</dbReference>
<keyword evidence="3" id="KW-0862">Zinc</keyword>
<dbReference type="GO" id="GO:0005737">
    <property type="term" value="C:cytoplasm"/>
    <property type="evidence" value="ECO:0007669"/>
    <property type="project" value="UniProtKB-ARBA"/>
</dbReference>
<evidence type="ECO:0000313" key="7">
    <source>
        <dbReference type="EMBL" id="GAQ81905.1"/>
    </source>
</evidence>
<reference evidence="7 8" key="1">
    <citation type="journal article" date="2014" name="Nat. Commun.">
        <title>Klebsormidium flaccidum genome reveals primary factors for plant terrestrial adaptation.</title>
        <authorList>
            <person name="Hori K."/>
            <person name="Maruyama F."/>
            <person name="Fujisawa T."/>
            <person name="Togashi T."/>
            <person name="Yamamoto N."/>
            <person name="Seo M."/>
            <person name="Sato S."/>
            <person name="Yamada T."/>
            <person name="Mori H."/>
            <person name="Tajima N."/>
            <person name="Moriyama T."/>
            <person name="Ikeuchi M."/>
            <person name="Watanabe M."/>
            <person name="Wada H."/>
            <person name="Kobayashi K."/>
            <person name="Saito M."/>
            <person name="Masuda T."/>
            <person name="Sasaki-Sekimoto Y."/>
            <person name="Mashiguchi K."/>
            <person name="Awai K."/>
            <person name="Shimojima M."/>
            <person name="Masuda S."/>
            <person name="Iwai M."/>
            <person name="Nobusawa T."/>
            <person name="Narise T."/>
            <person name="Kondo S."/>
            <person name="Saito H."/>
            <person name="Sato R."/>
            <person name="Murakawa M."/>
            <person name="Ihara Y."/>
            <person name="Oshima-Yamada Y."/>
            <person name="Ohtaka K."/>
            <person name="Satoh M."/>
            <person name="Sonobe K."/>
            <person name="Ishii M."/>
            <person name="Ohtani R."/>
            <person name="Kanamori-Sato M."/>
            <person name="Honoki R."/>
            <person name="Miyazaki D."/>
            <person name="Mochizuki H."/>
            <person name="Umetsu J."/>
            <person name="Higashi K."/>
            <person name="Shibata D."/>
            <person name="Kamiya Y."/>
            <person name="Sato N."/>
            <person name="Nakamura Y."/>
            <person name="Tabata S."/>
            <person name="Ida S."/>
            <person name="Kurokawa K."/>
            <person name="Ohta H."/>
        </authorList>
    </citation>
    <scope>NUCLEOTIDE SEQUENCE [LARGE SCALE GENOMIC DNA]</scope>
    <source>
        <strain evidence="7 8">NIES-2285</strain>
    </source>
</reference>
<dbReference type="Pfam" id="PF00515">
    <property type="entry name" value="TPR_1"/>
    <property type="match status" value="1"/>
</dbReference>
<dbReference type="SUPFAM" id="SSF48452">
    <property type="entry name" value="TPR-like"/>
    <property type="match status" value="1"/>
</dbReference>
<dbReference type="STRING" id="105231.A0A1Y1HTF2"/>
<sequence>MGCGASSEAAAGATAPPGALEQPVLREPVVTGAEAVDHSGGQERASASIEPVEEVEYQYVPIPKYVDKAVLEFFKGNSHAAVGNLQEAISCFDAAIREKPDYSTAFHQRGLAFFQLLRYEQALKDFDRAIELNPSYGRAYNSRAAVHVEMKAYSKAVEDATVGISLSPKDPEGFLARAEANSELGDLEKADADREAASQLEGNSLCNVCLTEPRGTRLHPCLHSCMCANCARTLEEKGFPCPICQEPIAHIEYGVFDQTFAFSTLYSKTAKNPIKSLIGQMSGLPEEETIQEGDEEDPEDHTNHEAEQIS</sequence>
<dbReference type="SMART" id="SM00028">
    <property type="entry name" value="TPR"/>
    <property type="match status" value="4"/>
</dbReference>
<dbReference type="InterPro" id="IPR011990">
    <property type="entry name" value="TPR-like_helical_dom_sf"/>
</dbReference>
<evidence type="ECO:0000256" key="1">
    <source>
        <dbReference type="ARBA" id="ARBA00022737"/>
    </source>
</evidence>
<feature type="compositionally biased region" description="Acidic residues" evidence="5">
    <location>
        <begin position="285"/>
        <end position="299"/>
    </location>
</feature>
<dbReference type="Gene3D" id="1.25.40.10">
    <property type="entry name" value="Tetratricopeptide repeat domain"/>
    <property type="match status" value="2"/>
</dbReference>
<dbReference type="OrthoDB" id="2423701at2759"/>
<feature type="region of interest" description="Disordered" evidence="5">
    <location>
        <begin position="278"/>
        <end position="310"/>
    </location>
</feature>
<dbReference type="EMBL" id="DF237043">
    <property type="protein sequence ID" value="GAQ81905.1"/>
    <property type="molecule type" value="Genomic_DNA"/>
</dbReference>
<feature type="domain" description="RING-type" evidence="6">
    <location>
        <begin position="206"/>
        <end position="245"/>
    </location>
</feature>
<protein>
    <submittedName>
        <fullName evidence="7">Stress-induced-phosphoprotein 1</fullName>
    </submittedName>
</protein>
<dbReference type="Gene3D" id="3.30.40.10">
    <property type="entry name" value="Zinc/RING finger domain, C3HC4 (zinc finger)"/>
    <property type="match status" value="1"/>
</dbReference>
<dbReference type="InterPro" id="IPR001841">
    <property type="entry name" value="Znf_RING"/>
</dbReference>
<organism evidence="7 8">
    <name type="scientific">Klebsormidium nitens</name>
    <name type="common">Green alga</name>
    <name type="synonym">Ulothrix nitens</name>
    <dbReference type="NCBI Taxonomy" id="105231"/>
    <lineage>
        <taxon>Eukaryota</taxon>
        <taxon>Viridiplantae</taxon>
        <taxon>Streptophyta</taxon>
        <taxon>Klebsormidiophyceae</taxon>
        <taxon>Klebsormidiales</taxon>
        <taxon>Klebsormidiaceae</taxon>
        <taxon>Klebsormidium</taxon>
    </lineage>
</organism>
<keyword evidence="3" id="KW-0863">Zinc-finger</keyword>
<accession>A0A1Y1HTF2</accession>
<dbReference type="GO" id="GO:0008270">
    <property type="term" value="F:zinc ion binding"/>
    <property type="evidence" value="ECO:0007669"/>
    <property type="project" value="UniProtKB-KW"/>
</dbReference>
<dbReference type="PANTHER" id="PTHR44858">
    <property type="entry name" value="TETRATRICOPEPTIDE REPEAT PROTEIN 6"/>
    <property type="match status" value="1"/>
</dbReference>
<feature type="compositionally biased region" description="Low complexity" evidence="5">
    <location>
        <begin position="1"/>
        <end position="19"/>
    </location>
</feature>